<dbReference type="EMBL" id="RWGY01000005">
    <property type="protein sequence ID" value="TVU42968.1"/>
    <property type="molecule type" value="Genomic_DNA"/>
</dbReference>
<feature type="compositionally biased region" description="Polar residues" evidence="1">
    <location>
        <begin position="16"/>
        <end position="30"/>
    </location>
</feature>
<feature type="region of interest" description="Disordered" evidence="1">
    <location>
        <begin position="1"/>
        <end position="30"/>
    </location>
</feature>
<protein>
    <submittedName>
        <fullName evidence="2">Uncharacterized protein</fullName>
    </submittedName>
</protein>
<dbReference type="Proteomes" id="UP000324897">
    <property type="component" value="Unassembled WGS sequence"/>
</dbReference>
<accession>A0A5J9W4C0</accession>
<organism evidence="2 3">
    <name type="scientific">Eragrostis curvula</name>
    <name type="common">weeping love grass</name>
    <dbReference type="NCBI Taxonomy" id="38414"/>
    <lineage>
        <taxon>Eukaryota</taxon>
        <taxon>Viridiplantae</taxon>
        <taxon>Streptophyta</taxon>
        <taxon>Embryophyta</taxon>
        <taxon>Tracheophyta</taxon>
        <taxon>Spermatophyta</taxon>
        <taxon>Magnoliopsida</taxon>
        <taxon>Liliopsida</taxon>
        <taxon>Poales</taxon>
        <taxon>Poaceae</taxon>
        <taxon>PACMAD clade</taxon>
        <taxon>Chloridoideae</taxon>
        <taxon>Eragrostideae</taxon>
        <taxon>Eragrostidinae</taxon>
        <taxon>Eragrostis</taxon>
    </lineage>
</organism>
<comment type="caution">
    <text evidence="2">The sequence shown here is derived from an EMBL/GenBank/DDBJ whole genome shotgun (WGS) entry which is preliminary data.</text>
</comment>
<gene>
    <name evidence="2" type="ORF">EJB05_09395</name>
</gene>
<dbReference type="Gramene" id="TVU42968">
    <property type="protein sequence ID" value="TVU42968"/>
    <property type="gene ID" value="EJB05_09395"/>
</dbReference>
<evidence type="ECO:0000313" key="3">
    <source>
        <dbReference type="Proteomes" id="UP000324897"/>
    </source>
</evidence>
<reference evidence="2 3" key="1">
    <citation type="journal article" date="2019" name="Sci. Rep.">
        <title>A high-quality genome of Eragrostis curvula grass provides insights into Poaceae evolution and supports new strategies to enhance forage quality.</title>
        <authorList>
            <person name="Carballo J."/>
            <person name="Santos B.A.C.M."/>
            <person name="Zappacosta D."/>
            <person name="Garbus I."/>
            <person name="Selva J.P."/>
            <person name="Gallo C.A."/>
            <person name="Diaz A."/>
            <person name="Albertini E."/>
            <person name="Caccamo M."/>
            <person name="Echenique V."/>
        </authorList>
    </citation>
    <scope>NUCLEOTIDE SEQUENCE [LARGE SCALE GENOMIC DNA]</scope>
    <source>
        <strain evidence="3">cv. Victoria</strain>
        <tissue evidence="2">Leaf</tissue>
    </source>
</reference>
<keyword evidence="3" id="KW-1185">Reference proteome</keyword>
<name>A0A5J9W4C0_9POAL</name>
<sequence>MLQPIMDNGSIHKVSDTSSATVDSKESNAASSLPLVNTMASSSTLSPWVLRSYLWCSGRLVCEKEISP</sequence>
<proteinExistence type="predicted"/>
<feature type="non-terminal residue" evidence="2">
    <location>
        <position position="1"/>
    </location>
</feature>
<evidence type="ECO:0000313" key="2">
    <source>
        <dbReference type="EMBL" id="TVU42968.1"/>
    </source>
</evidence>
<dbReference type="AlphaFoldDB" id="A0A5J9W4C0"/>
<evidence type="ECO:0000256" key="1">
    <source>
        <dbReference type="SAM" id="MobiDB-lite"/>
    </source>
</evidence>